<dbReference type="Gene3D" id="3.90.960.10">
    <property type="entry name" value="YbaK/aminoacyl-tRNA synthetase-associated domain"/>
    <property type="match status" value="1"/>
</dbReference>
<dbReference type="InterPro" id="IPR007214">
    <property type="entry name" value="YbaK/aa-tRNA-synth-assoc-dom"/>
</dbReference>
<name>A0A839QRL0_9MICO</name>
<accession>A0A839QRL0</accession>
<dbReference type="PANTHER" id="PTHR30411">
    <property type="entry name" value="CYTOPLASMIC PROTEIN"/>
    <property type="match status" value="1"/>
</dbReference>
<evidence type="ECO:0000259" key="1">
    <source>
        <dbReference type="Pfam" id="PF04073"/>
    </source>
</evidence>
<comment type="caution">
    <text evidence="2">The sequence shown here is derived from an EMBL/GenBank/DDBJ whole genome shotgun (WGS) entry which is preliminary data.</text>
</comment>
<evidence type="ECO:0000313" key="2">
    <source>
        <dbReference type="EMBL" id="MBB3023113.1"/>
    </source>
</evidence>
<dbReference type="SUPFAM" id="SSF55826">
    <property type="entry name" value="YbaK/ProRS associated domain"/>
    <property type="match status" value="1"/>
</dbReference>
<protein>
    <submittedName>
        <fullName evidence="2">Prolyl-tRNA editing enzyme YbaK/EbsC (Cys-tRNA(Pro) deacylase)</fullName>
    </submittedName>
</protein>
<dbReference type="InterPro" id="IPR036754">
    <property type="entry name" value="YbaK/aa-tRNA-synt-asso_dom_sf"/>
</dbReference>
<proteinExistence type="predicted"/>
<dbReference type="GO" id="GO:0002161">
    <property type="term" value="F:aminoacyl-tRNA deacylase activity"/>
    <property type="evidence" value="ECO:0007669"/>
    <property type="project" value="InterPro"/>
</dbReference>
<dbReference type="RefSeq" id="WP_246370856.1">
    <property type="nucleotide sequence ID" value="NZ_CBCSFZ010000012.1"/>
</dbReference>
<organism evidence="2 3">
    <name type="scientific">Helcobacillus massiliensis</name>
    <dbReference type="NCBI Taxonomy" id="521392"/>
    <lineage>
        <taxon>Bacteria</taxon>
        <taxon>Bacillati</taxon>
        <taxon>Actinomycetota</taxon>
        <taxon>Actinomycetes</taxon>
        <taxon>Micrococcales</taxon>
        <taxon>Dermabacteraceae</taxon>
        <taxon>Helcobacillus</taxon>
    </lineage>
</organism>
<dbReference type="CDD" id="cd04332">
    <property type="entry name" value="YbaK_like"/>
    <property type="match status" value="1"/>
</dbReference>
<sequence length="174" mass="18331">MAEQAGQPASASGADGNRALAALAASGIDYDVTETQRASSLEEAAHLRGIDPHDLVKSMVVRYRYPQAAPGTDEHRYVIVLVPGDRAISWKKLRAHLGTNRAAMPSAEEAFEVTGFERGTITPFGAGLPVVADETVGRGRISMGAGEHGRAVFVNGAQMLEFVSADIADVTDPT</sequence>
<dbReference type="AlphaFoldDB" id="A0A839QRL0"/>
<dbReference type="Pfam" id="PF04073">
    <property type="entry name" value="tRNA_edit"/>
    <property type="match status" value="1"/>
</dbReference>
<dbReference type="PANTHER" id="PTHR30411:SF1">
    <property type="entry name" value="CYTOPLASMIC PROTEIN"/>
    <property type="match status" value="1"/>
</dbReference>
<evidence type="ECO:0000313" key="3">
    <source>
        <dbReference type="Proteomes" id="UP000568050"/>
    </source>
</evidence>
<keyword evidence="3" id="KW-1185">Reference proteome</keyword>
<reference evidence="2 3" key="1">
    <citation type="submission" date="2020-08" db="EMBL/GenBank/DDBJ databases">
        <title>Sequencing the genomes of 1000 actinobacteria strains.</title>
        <authorList>
            <person name="Klenk H.-P."/>
        </authorList>
    </citation>
    <scope>NUCLEOTIDE SEQUENCE [LARGE SCALE GENOMIC DNA]</scope>
    <source>
        <strain evidence="2 3">DSM 23040</strain>
    </source>
</reference>
<gene>
    <name evidence="2" type="ORF">FHX50_001398</name>
</gene>
<dbReference type="EMBL" id="JACHWP010000003">
    <property type="protein sequence ID" value="MBB3023113.1"/>
    <property type="molecule type" value="Genomic_DNA"/>
</dbReference>
<dbReference type="Proteomes" id="UP000568050">
    <property type="component" value="Unassembled WGS sequence"/>
</dbReference>
<feature type="domain" description="YbaK/aminoacyl-tRNA synthetase-associated" evidence="1">
    <location>
        <begin position="38"/>
        <end position="162"/>
    </location>
</feature>